<evidence type="ECO:0000313" key="2">
    <source>
        <dbReference type="Proteomes" id="UP000694867"/>
    </source>
</evidence>
<sequence length="122" mass="13714">MNQEISPRRAQMKGESPEHRKRAQKRTENWMAQCCRGMSLARIGKIALLLCGLIFTWRTSILMAQGQQTAAEDFCAELSRATNFFGEFNEASAEAEAIEHIKALSKEFAALADILNLTVHRT</sequence>
<evidence type="ECO:0000256" key="1">
    <source>
        <dbReference type="SAM" id="MobiDB-lite"/>
    </source>
</evidence>
<dbReference type="RefSeq" id="XP_003742472.1">
    <property type="nucleotide sequence ID" value="XM_003742424.2"/>
</dbReference>
<gene>
    <name evidence="3" type="primary">LOC100903982</name>
</gene>
<proteinExistence type="predicted"/>
<keyword evidence="2" id="KW-1185">Reference proteome</keyword>
<reference evidence="3" key="1">
    <citation type="submission" date="2025-08" db="UniProtKB">
        <authorList>
            <consortium name="RefSeq"/>
        </authorList>
    </citation>
    <scope>IDENTIFICATION</scope>
</reference>
<organism evidence="2 3">
    <name type="scientific">Galendromus occidentalis</name>
    <name type="common">western predatory mite</name>
    <dbReference type="NCBI Taxonomy" id="34638"/>
    <lineage>
        <taxon>Eukaryota</taxon>
        <taxon>Metazoa</taxon>
        <taxon>Ecdysozoa</taxon>
        <taxon>Arthropoda</taxon>
        <taxon>Chelicerata</taxon>
        <taxon>Arachnida</taxon>
        <taxon>Acari</taxon>
        <taxon>Parasitiformes</taxon>
        <taxon>Mesostigmata</taxon>
        <taxon>Gamasina</taxon>
        <taxon>Phytoseioidea</taxon>
        <taxon>Phytoseiidae</taxon>
        <taxon>Typhlodrominae</taxon>
        <taxon>Galendromus</taxon>
    </lineage>
</organism>
<dbReference type="Proteomes" id="UP000694867">
    <property type="component" value="Unplaced"/>
</dbReference>
<dbReference type="KEGG" id="goe:100903982"/>
<dbReference type="AlphaFoldDB" id="A0AAJ6QQF0"/>
<dbReference type="GeneID" id="100903982"/>
<feature type="region of interest" description="Disordered" evidence="1">
    <location>
        <begin position="1"/>
        <end position="27"/>
    </location>
</feature>
<protein>
    <submittedName>
        <fullName evidence="3">Uncharacterized protein LOC100903982</fullName>
    </submittedName>
</protein>
<evidence type="ECO:0000313" key="3">
    <source>
        <dbReference type="RefSeq" id="XP_003742472.1"/>
    </source>
</evidence>
<accession>A0AAJ6QQF0</accession>
<name>A0AAJ6QQF0_9ACAR</name>